<feature type="region of interest" description="Disordered" evidence="1">
    <location>
        <begin position="1"/>
        <end position="42"/>
    </location>
</feature>
<reference evidence="2 3" key="1">
    <citation type="journal article" date="2018" name="Front. Plant Sci.">
        <title>Red Clover (Trifolium pratense) and Zigzag Clover (T. medium) - A Picture of Genomic Similarities and Differences.</title>
        <authorList>
            <person name="Dluhosova J."/>
            <person name="Istvanek J."/>
            <person name="Nedelnik J."/>
            <person name="Repkova J."/>
        </authorList>
    </citation>
    <scope>NUCLEOTIDE SEQUENCE [LARGE SCALE GENOMIC DNA]</scope>
    <source>
        <strain evidence="3">cv. 10/8</strain>
        <tissue evidence="2">Leaf</tissue>
    </source>
</reference>
<feature type="non-terminal residue" evidence="2">
    <location>
        <position position="42"/>
    </location>
</feature>
<keyword evidence="3" id="KW-1185">Reference proteome</keyword>
<dbReference type="EMBL" id="LXQA010971115">
    <property type="protein sequence ID" value="MCI79316.1"/>
    <property type="molecule type" value="Genomic_DNA"/>
</dbReference>
<evidence type="ECO:0000313" key="3">
    <source>
        <dbReference type="Proteomes" id="UP000265520"/>
    </source>
</evidence>
<name>A0A392UTL3_9FABA</name>
<proteinExistence type="predicted"/>
<accession>A0A392UTL3</accession>
<organism evidence="2 3">
    <name type="scientific">Trifolium medium</name>
    <dbReference type="NCBI Taxonomy" id="97028"/>
    <lineage>
        <taxon>Eukaryota</taxon>
        <taxon>Viridiplantae</taxon>
        <taxon>Streptophyta</taxon>
        <taxon>Embryophyta</taxon>
        <taxon>Tracheophyta</taxon>
        <taxon>Spermatophyta</taxon>
        <taxon>Magnoliopsida</taxon>
        <taxon>eudicotyledons</taxon>
        <taxon>Gunneridae</taxon>
        <taxon>Pentapetalae</taxon>
        <taxon>rosids</taxon>
        <taxon>fabids</taxon>
        <taxon>Fabales</taxon>
        <taxon>Fabaceae</taxon>
        <taxon>Papilionoideae</taxon>
        <taxon>50 kb inversion clade</taxon>
        <taxon>NPAAA clade</taxon>
        <taxon>Hologalegina</taxon>
        <taxon>IRL clade</taxon>
        <taxon>Trifolieae</taxon>
        <taxon>Trifolium</taxon>
    </lineage>
</organism>
<evidence type="ECO:0000256" key="1">
    <source>
        <dbReference type="SAM" id="MobiDB-lite"/>
    </source>
</evidence>
<evidence type="ECO:0000313" key="2">
    <source>
        <dbReference type="EMBL" id="MCI79316.1"/>
    </source>
</evidence>
<sequence length="42" mass="4173">MLQAAECSDDEGVANVHVGPGDHAGDLETRADTSGSVAPVPP</sequence>
<dbReference type="AlphaFoldDB" id="A0A392UTL3"/>
<comment type="caution">
    <text evidence="2">The sequence shown here is derived from an EMBL/GenBank/DDBJ whole genome shotgun (WGS) entry which is preliminary data.</text>
</comment>
<protein>
    <submittedName>
        <fullName evidence="2">Uncharacterized protein</fullName>
    </submittedName>
</protein>
<dbReference type="Proteomes" id="UP000265520">
    <property type="component" value="Unassembled WGS sequence"/>
</dbReference>